<comment type="caution">
    <text evidence="2">The sequence shown here is derived from an EMBL/GenBank/DDBJ whole genome shotgun (WGS) entry which is preliminary data.</text>
</comment>
<keyword evidence="3" id="KW-1185">Reference proteome</keyword>
<feature type="compositionally biased region" description="Gly residues" evidence="1">
    <location>
        <begin position="23"/>
        <end position="37"/>
    </location>
</feature>
<organism evidence="2 3">
    <name type="scientific">Vespula squamosa</name>
    <name type="common">Southern yellow jacket</name>
    <name type="synonym">Wasp</name>
    <dbReference type="NCBI Taxonomy" id="30214"/>
    <lineage>
        <taxon>Eukaryota</taxon>
        <taxon>Metazoa</taxon>
        <taxon>Ecdysozoa</taxon>
        <taxon>Arthropoda</taxon>
        <taxon>Hexapoda</taxon>
        <taxon>Insecta</taxon>
        <taxon>Pterygota</taxon>
        <taxon>Neoptera</taxon>
        <taxon>Endopterygota</taxon>
        <taxon>Hymenoptera</taxon>
        <taxon>Apocrita</taxon>
        <taxon>Aculeata</taxon>
        <taxon>Vespoidea</taxon>
        <taxon>Vespidae</taxon>
        <taxon>Vespinae</taxon>
        <taxon>Vespula</taxon>
    </lineage>
</organism>
<feature type="region of interest" description="Disordered" evidence="1">
    <location>
        <begin position="17"/>
        <end position="52"/>
    </location>
</feature>
<gene>
    <name evidence="2" type="ORF">V1478_008947</name>
</gene>
<protein>
    <submittedName>
        <fullName evidence="2">Uncharacterized protein</fullName>
    </submittedName>
</protein>
<evidence type="ECO:0000256" key="1">
    <source>
        <dbReference type="SAM" id="MobiDB-lite"/>
    </source>
</evidence>
<reference evidence="2 3" key="1">
    <citation type="journal article" date="2024" name="Ann. Entomol. Soc. Am.">
        <title>Genomic analyses of the southern and eastern yellowjacket wasps (Hymenoptera: Vespidae) reveal evolutionary signatures of social life.</title>
        <authorList>
            <person name="Catto M.A."/>
            <person name="Caine P.B."/>
            <person name="Orr S.E."/>
            <person name="Hunt B.G."/>
            <person name="Goodisman M.A.D."/>
        </authorList>
    </citation>
    <scope>NUCLEOTIDE SEQUENCE [LARGE SCALE GENOMIC DNA]</scope>
    <source>
        <strain evidence="2">233</strain>
        <tissue evidence="2">Head and thorax</tissue>
    </source>
</reference>
<dbReference type="Proteomes" id="UP001607302">
    <property type="component" value="Unassembled WGS sequence"/>
</dbReference>
<dbReference type="AlphaFoldDB" id="A0ABD2AUY4"/>
<dbReference type="EMBL" id="JAUDFV010000139">
    <property type="protein sequence ID" value="KAL2724434.1"/>
    <property type="molecule type" value="Genomic_DNA"/>
</dbReference>
<name>A0ABD2AUY4_VESSQ</name>
<proteinExistence type="predicted"/>
<evidence type="ECO:0000313" key="3">
    <source>
        <dbReference type="Proteomes" id="UP001607302"/>
    </source>
</evidence>
<feature type="region of interest" description="Disordered" evidence="1">
    <location>
        <begin position="101"/>
        <end position="130"/>
    </location>
</feature>
<sequence length="130" mass="13813">MEKTAFTLEAREMARLGIEGGDEGGSIGGGGGGGGGEMVEEEKEEEKEKANIGTLPLVVARGSGNDNAVGRVHATATNYFQVGVPALFPPIRYSYVRTEVRASARRRDAQEPSSRVSLRTKLNDDSTTIT</sequence>
<evidence type="ECO:0000313" key="2">
    <source>
        <dbReference type="EMBL" id="KAL2724434.1"/>
    </source>
</evidence>
<accession>A0ABD2AUY4</accession>
<feature type="compositionally biased region" description="Basic and acidic residues" evidence="1">
    <location>
        <begin position="101"/>
        <end position="110"/>
    </location>
</feature>